<sequence>MARQFIACTFRPGDTRAYTYAYDGAEPLAVGDIVLVAGRNGEGKKKVHVAIFGVPEPADFEAKPIIEKFAPPPADQPDLLGDDAEVDALFANKLPF</sequence>
<dbReference type="AlphaFoldDB" id="A0A0A7PBD6"/>
<dbReference type="Proteomes" id="UP000030907">
    <property type="component" value="Chromosome"/>
</dbReference>
<accession>A0A0A7PBD6</accession>
<proteinExistence type="predicted"/>
<evidence type="ECO:0008006" key="3">
    <source>
        <dbReference type="Google" id="ProtNLM"/>
    </source>
</evidence>
<evidence type="ECO:0000313" key="1">
    <source>
        <dbReference type="EMBL" id="AJA07416.1"/>
    </source>
</evidence>
<dbReference type="EMBL" id="CP009122">
    <property type="protein sequence ID" value="AJA07416.1"/>
    <property type="molecule type" value="Genomic_DNA"/>
</dbReference>
<gene>
    <name evidence="1" type="ORF">SKP52_02405</name>
</gene>
<organism evidence="1 2">
    <name type="scientific">Sphingopyxis fribergensis</name>
    <dbReference type="NCBI Taxonomy" id="1515612"/>
    <lineage>
        <taxon>Bacteria</taxon>
        <taxon>Pseudomonadati</taxon>
        <taxon>Pseudomonadota</taxon>
        <taxon>Alphaproteobacteria</taxon>
        <taxon>Sphingomonadales</taxon>
        <taxon>Sphingomonadaceae</taxon>
        <taxon>Sphingopyxis</taxon>
    </lineage>
</organism>
<name>A0A0A7PBD6_9SPHN</name>
<protein>
    <recommendedName>
        <fullName evidence="3">Primosomal protein N' 3' DNA-binding domain-containing protein</fullName>
    </recommendedName>
</protein>
<evidence type="ECO:0000313" key="2">
    <source>
        <dbReference type="Proteomes" id="UP000030907"/>
    </source>
</evidence>
<dbReference type="HOGENOM" id="CLU_2587927_0_0_5"/>
<reference evidence="1 2" key="1">
    <citation type="journal article" date="2015" name="Int. J. Syst. Evol. Microbiol.">
        <title>Description of Sphingopyxis fribergensis sp. nov. - a soil bacterium with the ability to degrade styrene and phenylacetic acid.</title>
        <authorList>
            <person name="Oelschlagel M."/>
            <person name="Ruckert C."/>
            <person name="Kalinowski J."/>
            <person name="Schmidt G."/>
            <person name="Schlomann M."/>
            <person name="Tischler D."/>
        </authorList>
    </citation>
    <scope>NUCLEOTIDE SEQUENCE [LARGE SCALE GENOMIC DNA]</scope>
    <source>
        <strain evidence="1 2">Kp5.2</strain>
    </source>
</reference>
<keyword evidence="2" id="KW-1185">Reference proteome</keyword>
<dbReference type="KEGG" id="sphk:SKP52_02405"/>
<dbReference type="STRING" id="1515612.SKP52_02405"/>